<organism evidence="2 5">
    <name type="scientific">Phytopseudomonas dryadis</name>
    <dbReference type="NCBI Taxonomy" id="2487520"/>
    <lineage>
        <taxon>Bacteria</taxon>
        <taxon>Pseudomonadati</taxon>
        <taxon>Pseudomonadota</taxon>
        <taxon>Gammaproteobacteria</taxon>
        <taxon>Pseudomonadales</taxon>
        <taxon>Pseudomonadaceae</taxon>
        <taxon>Phytopseudomonas</taxon>
    </lineage>
</organism>
<dbReference type="OrthoDB" id="6891370at2"/>
<keyword evidence="4" id="KW-1185">Reference proteome</keyword>
<evidence type="ECO:0000313" key="3">
    <source>
        <dbReference type="EMBL" id="TBV01780.1"/>
    </source>
</evidence>
<feature type="domain" description="Bro-N" evidence="1">
    <location>
        <begin position="29"/>
        <end position="103"/>
    </location>
</feature>
<evidence type="ECO:0000313" key="4">
    <source>
        <dbReference type="Proteomes" id="UP000291334"/>
    </source>
</evidence>
<dbReference type="EMBL" id="QJUM01000028">
    <property type="protein sequence ID" value="TBV01780.1"/>
    <property type="molecule type" value="Genomic_DNA"/>
</dbReference>
<protein>
    <recommendedName>
        <fullName evidence="1">Bro-N domain-containing protein</fullName>
    </recommendedName>
</protein>
<dbReference type="AlphaFoldDB" id="A0A4Q9QWI1"/>
<dbReference type="Proteomes" id="UP000293172">
    <property type="component" value="Unassembled WGS sequence"/>
</dbReference>
<reference evidence="4 5" key="1">
    <citation type="submission" date="2018-06" db="EMBL/GenBank/DDBJ databases">
        <title>Three novel Pseudomonas species isolated from symptomatic oak.</title>
        <authorList>
            <person name="Bueno-Gonzalez V."/>
            <person name="Brady C."/>
        </authorList>
    </citation>
    <scope>NUCLEOTIDE SEQUENCE [LARGE SCALE GENOMIC DNA]</scope>
    <source>
        <strain evidence="3 4">P26B</strain>
        <strain evidence="2 5">P6B</strain>
    </source>
</reference>
<evidence type="ECO:0000313" key="2">
    <source>
        <dbReference type="EMBL" id="TBU88325.1"/>
    </source>
</evidence>
<dbReference type="EMBL" id="QJUL01000031">
    <property type="protein sequence ID" value="TBU88325.1"/>
    <property type="molecule type" value="Genomic_DNA"/>
</dbReference>
<comment type="caution">
    <text evidence="2">The sequence shown here is derived from an EMBL/GenBank/DDBJ whole genome shotgun (WGS) entry which is preliminary data.</text>
</comment>
<gene>
    <name evidence="3" type="ORF">DNK34_20215</name>
    <name evidence="2" type="ORF">DNK44_18855</name>
</gene>
<name>A0A4Q9QWI1_9GAMM</name>
<evidence type="ECO:0000313" key="5">
    <source>
        <dbReference type="Proteomes" id="UP000293172"/>
    </source>
</evidence>
<evidence type="ECO:0000259" key="1">
    <source>
        <dbReference type="Pfam" id="PF02498"/>
    </source>
</evidence>
<sequence>MPGRRTMRPQRPIVEGHALEDHEITLRYATDGQPWFDAEALCTVLEYPDWQSALLEYCRPEGILFGSDTTPQAMINLENLQRLSAHGTAPGIRRLRNWLDQALRQCPAEADSPNGASRAHG</sequence>
<dbReference type="Pfam" id="PF02498">
    <property type="entry name" value="Bro-N"/>
    <property type="match status" value="1"/>
</dbReference>
<dbReference type="InterPro" id="IPR003497">
    <property type="entry name" value="BRO_N_domain"/>
</dbReference>
<accession>A0A4Q9QWI1</accession>
<dbReference type="Proteomes" id="UP000291334">
    <property type="component" value="Unassembled WGS sequence"/>
</dbReference>
<proteinExistence type="predicted"/>